<feature type="domain" description="DDE Tnp4" evidence="3">
    <location>
        <begin position="1"/>
        <end position="116"/>
    </location>
</feature>
<accession>A0A6P7GZA0</accession>
<gene>
    <name evidence="4" type="primary">LOC114348358</name>
</gene>
<evidence type="ECO:0000256" key="2">
    <source>
        <dbReference type="ARBA" id="ARBA00022723"/>
    </source>
</evidence>
<evidence type="ECO:0000259" key="3">
    <source>
        <dbReference type="Pfam" id="PF13359"/>
    </source>
</evidence>
<keyword evidence="2" id="KW-0479">Metal-binding</keyword>
<reference evidence="4" key="1">
    <citation type="submission" date="2025-08" db="UniProtKB">
        <authorList>
            <consortium name="RefSeq"/>
        </authorList>
    </citation>
    <scope>IDENTIFICATION</scope>
    <source>
        <tissue evidence="4">Whole insect</tissue>
    </source>
</reference>
<comment type="cofactor">
    <cofactor evidence="1">
        <name>a divalent metal cation</name>
        <dbReference type="ChEBI" id="CHEBI:60240"/>
    </cofactor>
</comment>
<dbReference type="Pfam" id="PF13359">
    <property type="entry name" value="DDE_Tnp_4"/>
    <property type="match status" value="1"/>
</dbReference>
<evidence type="ECO:0000256" key="1">
    <source>
        <dbReference type="ARBA" id="ARBA00001968"/>
    </source>
</evidence>
<feature type="non-terminal residue" evidence="4">
    <location>
        <position position="119"/>
    </location>
</feature>
<sequence>IIVDARYMFVAIDVGSYGREENARIFSKSVIKRKINNGNFNIPSPSNIPDTNIIQPHVILGDEAFSLTKTMMKPYPQNQTTHDETKAVYNYRHSRARGTSENAFGILCQYFRIVNNPEI</sequence>
<evidence type="ECO:0000313" key="4">
    <source>
        <dbReference type="RefSeq" id="XP_028154739.1"/>
    </source>
</evidence>
<feature type="non-terminal residue" evidence="4">
    <location>
        <position position="1"/>
    </location>
</feature>
<organism evidence="4">
    <name type="scientific">Diabrotica virgifera virgifera</name>
    <name type="common">western corn rootworm</name>
    <dbReference type="NCBI Taxonomy" id="50390"/>
    <lineage>
        <taxon>Eukaryota</taxon>
        <taxon>Metazoa</taxon>
        <taxon>Ecdysozoa</taxon>
        <taxon>Arthropoda</taxon>
        <taxon>Hexapoda</taxon>
        <taxon>Insecta</taxon>
        <taxon>Pterygota</taxon>
        <taxon>Neoptera</taxon>
        <taxon>Endopterygota</taxon>
        <taxon>Coleoptera</taxon>
        <taxon>Polyphaga</taxon>
        <taxon>Cucujiformia</taxon>
        <taxon>Chrysomeloidea</taxon>
        <taxon>Chrysomelidae</taxon>
        <taxon>Galerucinae</taxon>
        <taxon>Diabroticina</taxon>
        <taxon>Diabroticites</taxon>
        <taxon>Diabrotica</taxon>
    </lineage>
</organism>
<dbReference type="InParanoid" id="A0A6P7GZA0"/>
<dbReference type="RefSeq" id="XP_028154739.1">
    <property type="nucleotide sequence ID" value="XM_028298938.1"/>
</dbReference>
<dbReference type="AlphaFoldDB" id="A0A6P7GZA0"/>
<dbReference type="GO" id="GO:0046872">
    <property type="term" value="F:metal ion binding"/>
    <property type="evidence" value="ECO:0007669"/>
    <property type="project" value="UniProtKB-KW"/>
</dbReference>
<proteinExistence type="predicted"/>
<dbReference type="InterPro" id="IPR027806">
    <property type="entry name" value="HARBI1_dom"/>
</dbReference>
<protein>
    <submittedName>
        <fullName evidence="4">Uncharacterized protein LOC114348358</fullName>
    </submittedName>
</protein>
<name>A0A6P7GZA0_DIAVI</name>